<dbReference type="SUPFAM" id="SSF55874">
    <property type="entry name" value="ATPase domain of HSP90 chaperone/DNA topoisomerase II/histidine kinase"/>
    <property type="match status" value="1"/>
</dbReference>
<keyword evidence="4" id="KW-0808">Transferase</keyword>
<dbReference type="GO" id="GO:0016301">
    <property type="term" value="F:kinase activity"/>
    <property type="evidence" value="ECO:0007669"/>
    <property type="project" value="UniProtKB-KW"/>
</dbReference>
<keyword evidence="1" id="KW-1133">Transmembrane helix</keyword>
<proteinExistence type="predicted"/>
<dbReference type="Pfam" id="PF06580">
    <property type="entry name" value="His_kinase"/>
    <property type="match status" value="1"/>
</dbReference>
<protein>
    <submittedName>
        <fullName evidence="4">Histidine kinase</fullName>
    </submittedName>
</protein>
<feature type="transmembrane region" description="Helical" evidence="1">
    <location>
        <begin position="289"/>
        <end position="311"/>
    </location>
</feature>
<keyword evidence="1" id="KW-0472">Membrane</keyword>
<sequence>MAFLRRLSIRSQLLVLATSTIVVILIIILHSYSMMSGMITQNHEQYIKQTVTEIQKNVASNKDVINRLMQSISYSEDVQTYLVEKDNVYKYELFKKLNNYLSSQRELKDGIMDIVLSGNDGAWIDLSGGNRYVSELRKALPPKTNSYYAGRVPFASQNGLGESLVFATTIYYLRQGELFNTNVGTLFFIIDPKALVGDKGFPSKQSSTQIYLLDREHKVVSHNSQAEVGTELQGLQLDNSLTDGKLVDWDNKQYVVQTEPLPEISGSIVSMVPKNELLKDLWTIQKQEIVILGLCLLILAVPFMFIINNILLPLRKLMFFMTIVKRGDLLKLKRRVSLQGYLEISMMAAEFNSMLDEIDQLTQRLIETNSRLYHIELEKKKSELAFLRSQIHPHFLYNTLEAITGIAAMEGQSKIKTMTRSLSSIFRYSIKGNNIVPLAQEIRMIEAYVSIQQIRFGDRFTVHYQFTEEALAYAVPRMILQPIVENAVFHGFEPTLRKGDLWMEGSVDEEGRLVLTVQDNGIGMEPGRLKEIQALLAAPSSIGIHAEDERSIGLVNVSNRIKIMYGDECGLQIDSRPGEGTHIRMTIGEKRDDHA</sequence>
<accession>A0ABU9DPW9</accession>
<comment type="caution">
    <text evidence="4">The sequence shown here is derived from an EMBL/GenBank/DDBJ whole genome shotgun (WGS) entry which is preliminary data.</text>
</comment>
<evidence type="ECO:0000313" key="4">
    <source>
        <dbReference type="EMBL" id="MEK8130291.1"/>
    </source>
</evidence>
<dbReference type="PANTHER" id="PTHR34220">
    <property type="entry name" value="SENSOR HISTIDINE KINASE YPDA"/>
    <property type="match status" value="1"/>
</dbReference>
<evidence type="ECO:0000259" key="3">
    <source>
        <dbReference type="Pfam" id="PF06580"/>
    </source>
</evidence>
<keyword evidence="1" id="KW-0812">Transmembrane</keyword>
<evidence type="ECO:0000259" key="2">
    <source>
        <dbReference type="Pfam" id="PF02518"/>
    </source>
</evidence>
<dbReference type="InterPro" id="IPR036890">
    <property type="entry name" value="HATPase_C_sf"/>
</dbReference>
<dbReference type="Gene3D" id="6.10.340.10">
    <property type="match status" value="1"/>
</dbReference>
<keyword evidence="4" id="KW-0418">Kinase</keyword>
<dbReference type="EMBL" id="JBBPCC010000014">
    <property type="protein sequence ID" value="MEK8130291.1"/>
    <property type="molecule type" value="Genomic_DNA"/>
</dbReference>
<keyword evidence="5" id="KW-1185">Reference proteome</keyword>
<evidence type="ECO:0000313" key="5">
    <source>
        <dbReference type="Proteomes" id="UP001469365"/>
    </source>
</evidence>
<dbReference type="PANTHER" id="PTHR34220:SF7">
    <property type="entry name" value="SENSOR HISTIDINE KINASE YPDA"/>
    <property type="match status" value="1"/>
</dbReference>
<dbReference type="Pfam" id="PF02518">
    <property type="entry name" value="HATPase_c"/>
    <property type="match status" value="1"/>
</dbReference>
<name>A0ABU9DPW9_9BACL</name>
<evidence type="ECO:0000256" key="1">
    <source>
        <dbReference type="SAM" id="Phobius"/>
    </source>
</evidence>
<feature type="domain" description="Histidine kinase/HSP90-like ATPase" evidence="2">
    <location>
        <begin position="478"/>
        <end position="587"/>
    </location>
</feature>
<gene>
    <name evidence="4" type="ORF">WMW72_20505</name>
</gene>
<dbReference type="InterPro" id="IPR010559">
    <property type="entry name" value="Sig_transdc_His_kin_internal"/>
</dbReference>
<dbReference type="InterPro" id="IPR003594">
    <property type="entry name" value="HATPase_dom"/>
</dbReference>
<dbReference type="InterPro" id="IPR050640">
    <property type="entry name" value="Bact_2-comp_sensor_kinase"/>
</dbReference>
<organism evidence="4 5">
    <name type="scientific">Paenibacillus filicis</name>
    <dbReference type="NCBI Taxonomy" id="669464"/>
    <lineage>
        <taxon>Bacteria</taxon>
        <taxon>Bacillati</taxon>
        <taxon>Bacillota</taxon>
        <taxon>Bacilli</taxon>
        <taxon>Bacillales</taxon>
        <taxon>Paenibacillaceae</taxon>
        <taxon>Paenibacillus</taxon>
    </lineage>
</organism>
<feature type="transmembrane region" description="Helical" evidence="1">
    <location>
        <begin position="12"/>
        <end position="32"/>
    </location>
</feature>
<dbReference type="Proteomes" id="UP001469365">
    <property type="component" value="Unassembled WGS sequence"/>
</dbReference>
<feature type="domain" description="Signal transduction histidine kinase internal region" evidence="3">
    <location>
        <begin position="383"/>
        <end position="460"/>
    </location>
</feature>
<reference evidence="4 5" key="1">
    <citation type="submission" date="2024-04" db="EMBL/GenBank/DDBJ databases">
        <title>draft genome sequnece of Paenibacillus filicis.</title>
        <authorList>
            <person name="Kim D.-U."/>
        </authorList>
    </citation>
    <scope>NUCLEOTIDE SEQUENCE [LARGE SCALE GENOMIC DNA]</scope>
    <source>
        <strain evidence="4 5">KACC14197</strain>
    </source>
</reference>
<dbReference type="Gene3D" id="3.30.565.10">
    <property type="entry name" value="Histidine kinase-like ATPase, C-terminal domain"/>
    <property type="match status" value="1"/>
</dbReference>